<dbReference type="Pfam" id="PF05065">
    <property type="entry name" value="Phage_capsid"/>
    <property type="match status" value="1"/>
</dbReference>
<name>A0ABX2WJH2_9MICO</name>
<dbReference type="InterPro" id="IPR024455">
    <property type="entry name" value="Phage_capsid"/>
</dbReference>
<dbReference type="SUPFAM" id="SSF56563">
    <property type="entry name" value="Major capsid protein gp5"/>
    <property type="match status" value="1"/>
</dbReference>
<dbReference type="EMBL" id="LZEM01000018">
    <property type="protein sequence ID" value="OAZ41179.1"/>
    <property type="molecule type" value="Genomic_DNA"/>
</dbReference>
<reference evidence="5" key="1">
    <citation type="submission" date="2016-06" db="EMBL/GenBank/DDBJ databases">
        <title>Genome sequencing of cellulolytic organisms.</title>
        <authorList>
            <person name="Bohra V."/>
            <person name="Dafale N.A."/>
            <person name="Purohit H.J."/>
        </authorList>
    </citation>
    <scope>NUCLEOTIDE SEQUENCE [LARGE SCALE GENOMIC DNA]</scope>
    <source>
        <strain evidence="5">ND21</strain>
    </source>
</reference>
<evidence type="ECO:0000256" key="1">
    <source>
        <dbReference type="ARBA" id="ARBA00004328"/>
    </source>
</evidence>
<feature type="region of interest" description="Disordered" evidence="2">
    <location>
        <begin position="87"/>
        <end position="113"/>
    </location>
</feature>
<gene>
    <name evidence="4" type="ORF">A9Z40_03105</name>
</gene>
<evidence type="ECO:0000259" key="3">
    <source>
        <dbReference type="Pfam" id="PF05065"/>
    </source>
</evidence>
<dbReference type="Gene3D" id="3.30.2400.10">
    <property type="entry name" value="Major capsid protein gp5"/>
    <property type="match status" value="1"/>
</dbReference>
<feature type="region of interest" description="Disordered" evidence="2">
    <location>
        <begin position="1"/>
        <end position="20"/>
    </location>
</feature>
<comment type="subcellular location">
    <subcellularLocation>
        <location evidence="1">Virion</location>
    </subcellularLocation>
</comment>
<dbReference type="Gene3D" id="3.30.2320.10">
    <property type="entry name" value="hypothetical protein PF0899 domain"/>
    <property type="match status" value="1"/>
</dbReference>
<dbReference type="InterPro" id="IPR054612">
    <property type="entry name" value="Phage_capsid-like_C"/>
</dbReference>
<evidence type="ECO:0000256" key="2">
    <source>
        <dbReference type="SAM" id="MobiDB-lite"/>
    </source>
</evidence>
<sequence length="396" mass="42382">MRAIVDGAKASGRELTDDEMTDLEAKATEADTLKGKIDRSEKSAALMQRIGGTKAAAEPAQDSPEGEGAKSLGEHFVKSLSGAKRSLKEPGTFHAPEFKAATDTQAVGGHEGAYGPLVTDIDRSFVLPKRERLHAEDLLGDGTVSGTAITYPVYGALEGGTDEVAEGGQKPQMHVGDPEWKTDSLSEVAGWFKMTDDMAEDLPYVVSEINSTALYDLAQRSEQAILSGDGRGTNLLGLRNRPGVQVHAQGLDTVADAIFKGMQRVTTATGFQADGIMIHPLDYEGLRLGKDANDQYYGGGYFSGQYGANGLVLQQPIWGLRTIVSLAAPQGEPLVGAYRAAAKVFRKGGVRVESTNSHEDDFTNDKITVRVRRRLGLQVKYPSAFVKVQLKAPAAE</sequence>
<feature type="region of interest" description="Disordered" evidence="2">
    <location>
        <begin position="34"/>
        <end position="71"/>
    </location>
</feature>
<dbReference type="Proteomes" id="UP000093918">
    <property type="component" value="Unassembled WGS sequence"/>
</dbReference>
<organism evidence="4 5">
    <name type="scientific">Microbacterium arborescens</name>
    <dbReference type="NCBI Taxonomy" id="33883"/>
    <lineage>
        <taxon>Bacteria</taxon>
        <taxon>Bacillati</taxon>
        <taxon>Actinomycetota</taxon>
        <taxon>Actinomycetes</taxon>
        <taxon>Micrococcales</taxon>
        <taxon>Microbacteriaceae</taxon>
        <taxon>Microbacterium</taxon>
    </lineage>
</organism>
<feature type="domain" description="Phage capsid-like C-terminal" evidence="3">
    <location>
        <begin position="184"/>
        <end position="389"/>
    </location>
</feature>
<evidence type="ECO:0000313" key="4">
    <source>
        <dbReference type="EMBL" id="OAZ41179.1"/>
    </source>
</evidence>
<keyword evidence="5" id="KW-1185">Reference proteome</keyword>
<proteinExistence type="predicted"/>
<evidence type="ECO:0000313" key="5">
    <source>
        <dbReference type="Proteomes" id="UP000093918"/>
    </source>
</evidence>
<protein>
    <recommendedName>
        <fullName evidence="3">Phage capsid-like C-terminal domain-containing protein</fullName>
    </recommendedName>
</protein>
<comment type="caution">
    <text evidence="4">The sequence shown here is derived from an EMBL/GenBank/DDBJ whole genome shotgun (WGS) entry which is preliminary data.</text>
</comment>
<dbReference type="NCBIfam" id="TIGR01554">
    <property type="entry name" value="major_cap_HK97"/>
    <property type="match status" value="1"/>
</dbReference>
<accession>A0ABX2WJH2</accession>